<proteinExistence type="predicted"/>
<organism evidence="2 4">
    <name type="scientific">Canis lupus familiaris</name>
    <name type="common">Dog</name>
    <name type="synonym">Canis familiaris</name>
    <dbReference type="NCBI Taxonomy" id="9615"/>
    <lineage>
        <taxon>Eukaryota</taxon>
        <taxon>Metazoa</taxon>
        <taxon>Chordata</taxon>
        <taxon>Craniata</taxon>
        <taxon>Vertebrata</taxon>
        <taxon>Euteleostomi</taxon>
        <taxon>Mammalia</taxon>
        <taxon>Eutheria</taxon>
        <taxon>Laurasiatheria</taxon>
        <taxon>Carnivora</taxon>
        <taxon>Caniformia</taxon>
        <taxon>Canidae</taxon>
        <taxon>Canis</taxon>
    </lineage>
</organism>
<accession>A0A8P0PJT7</accession>
<evidence type="ECO:0000313" key="3">
    <source>
        <dbReference type="Proteomes" id="UP000002254"/>
    </source>
</evidence>
<name>A0A8C0QFA3_CANLF</name>
<dbReference type="Ensembl" id="ENSCAFT00040014327.1">
    <property type="protein sequence ID" value="ENSCAFP00040012394.1"/>
    <property type="gene ID" value="ENSCAFG00040007704.1"/>
</dbReference>
<evidence type="ECO:0000313" key="2">
    <source>
        <dbReference type="Ensembl" id="ENSCAFP00040012394.1"/>
    </source>
</evidence>
<accession>A0A8C0QFA3</accession>
<dbReference type="AlphaFoldDB" id="A0A8C0QFA3"/>
<dbReference type="Ensembl" id="ENSCAFT00000105906.1">
    <property type="protein sequence ID" value="ENSCAFP00000070133.1"/>
    <property type="gene ID" value="ENSCAFG00000051074.1"/>
</dbReference>
<reference evidence="1 3" key="1">
    <citation type="journal article" date="2005" name="Nature">
        <title>Genome sequence, comparative analysis and haplotype structure of the domestic dog.</title>
        <authorList>
            <consortium name="Broad Sequencing Platform"/>
            <person name="Lindblad-Toh K."/>
            <person name="Wade C.M."/>
            <person name="Mikkelsen T.S."/>
            <person name="Karlsson E.K."/>
            <person name="Jaffe D.B."/>
            <person name="Kamal M."/>
            <person name="Clamp M."/>
            <person name="Chang J.L."/>
            <person name="Kulbokas E.J. III"/>
            <person name="Zody M.C."/>
            <person name="Mauceli E."/>
            <person name="Xie X."/>
            <person name="Breen M."/>
            <person name="Wayne R.K."/>
            <person name="Ostrander E.A."/>
            <person name="Ponting C.P."/>
            <person name="Galibert F."/>
            <person name="Smith D.R."/>
            <person name="DeJong P.J."/>
            <person name="Kirkness E."/>
            <person name="Alvarez P."/>
            <person name="Biagi T."/>
            <person name="Brockman W."/>
            <person name="Butler J."/>
            <person name="Chin C.W."/>
            <person name="Cook A."/>
            <person name="Cuff J."/>
            <person name="Daly M.J."/>
            <person name="DeCaprio D."/>
            <person name="Gnerre S."/>
            <person name="Grabherr M."/>
            <person name="Kellis M."/>
            <person name="Kleber M."/>
            <person name="Bardeleben C."/>
            <person name="Goodstadt L."/>
            <person name="Heger A."/>
            <person name="Hitte C."/>
            <person name="Kim L."/>
            <person name="Koepfli K.P."/>
            <person name="Parker H.G."/>
            <person name="Pollinger J.P."/>
            <person name="Searle S.M."/>
            <person name="Sutter N.B."/>
            <person name="Thomas R."/>
            <person name="Webber C."/>
            <person name="Baldwin J."/>
            <person name="Abebe A."/>
            <person name="Abouelleil A."/>
            <person name="Aftuck L."/>
            <person name="Ait-Zahra M."/>
            <person name="Aldredge T."/>
            <person name="Allen N."/>
            <person name="An P."/>
            <person name="Anderson S."/>
            <person name="Antoine C."/>
            <person name="Arachchi H."/>
            <person name="Aslam A."/>
            <person name="Ayotte L."/>
            <person name="Bachantsang P."/>
            <person name="Barry A."/>
            <person name="Bayul T."/>
            <person name="Benamara M."/>
            <person name="Berlin A."/>
            <person name="Bessette D."/>
            <person name="Blitshteyn B."/>
            <person name="Bloom T."/>
            <person name="Blye J."/>
            <person name="Boguslavskiy L."/>
            <person name="Bonnet C."/>
            <person name="Boukhgalter B."/>
            <person name="Brown A."/>
            <person name="Cahill P."/>
            <person name="Calixte N."/>
            <person name="Camarata J."/>
            <person name="Cheshatsang Y."/>
            <person name="Chu J."/>
            <person name="Citroen M."/>
            <person name="Collymore A."/>
            <person name="Cooke P."/>
            <person name="Dawoe T."/>
            <person name="Daza R."/>
            <person name="Decktor K."/>
            <person name="DeGray S."/>
            <person name="Dhargay N."/>
            <person name="Dooley K."/>
            <person name="Dooley K."/>
            <person name="Dorje P."/>
            <person name="Dorjee K."/>
            <person name="Dorris L."/>
            <person name="Duffey N."/>
            <person name="Dupes A."/>
            <person name="Egbiremolen O."/>
            <person name="Elong R."/>
            <person name="Falk J."/>
            <person name="Farina A."/>
            <person name="Faro S."/>
            <person name="Ferguson D."/>
            <person name="Ferreira P."/>
            <person name="Fisher S."/>
            <person name="FitzGerald M."/>
            <person name="Foley K."/>
            <person name="Foley C."/>
            <person name="Franke A."/>
            <person name="Friedrich D."/>
            <person name="Gage D."/>
            <person name="Garber M."/>
            <person name="Gearin G."/>
            <person name="Giannoukos G."/>
            <person name="Goode T."/>
            <person name="Goyette A."/>
            <person name="Graham J."/>
            <person name="Grandbois E."/>
            <person name="Gyaltsen K."/>
            <person name="Hafez N."/>
            <person name="Hagopian D."/>
            <person name="Hagos B."/>
            <person name="Hall J."/>
            <person name="Healy C."/>
            <person name="Hegarty R."/>
            <person name="Honan T."/>
            <person name="Horn A."/>
            <person name="Houde N."/>
            <person name="Hughes L."/>
            <person name="Hunnicutt L."/>
            <person name="Husby M."/>
            <person name="Jester B."/>
            <person name="Jones C."/>
            <person name="Kamat A."/>
            <person name="Kanga B."/>
            <person name="Kells C."/>
            <person name="Khazanovich D."/>
            <person name="Kieu A.C."/>
            <person name="Kisner P."/>
            <person name="Kumar M."/>
            <person name="Lance K."/>
            <person name="Landers T."/>
            <person name="Lara M."/>
            <person name="Lee W."/>
            <person name="Leger J.P."/>
            <person name="Lennon N."/>
            <person name="Leuper L."/>
            <person name="LeVine S."/>
            <person name="Liu J."/>
            <person name="Liu X."/>
            <person name="Lokyitsang Y."/>
            <person name="Lokyitsang T."/>
            <person name="Lui A."/>
            <person name="Macdonald J."/>
            <person name="Major J."/>
            <person name="Marabella R."/>
            <person name="Maru K."/>
            <person name="Matthews C."/>
            <person name="McDonough S."/>
            <person name="Mehta T."/>
            <person name="Meldrim J."/>
            <person name="Melnikov A."/>
            <person name="Meneus L."/>
            <person name="Mihalev A."/>
            <person name="Mihova T."/>
            <person name="Miller K."/>
            <person name="Mittelman R."/>
            <person name="Mlenga V."/>
            <person name="Mulrain L."/>
            <person name="Munson G."/>
            <person name="Navidi A."/>
            <person name="Naylor J."/>
            <person name="Nguyen T."/>
            <person name="Nguyen N."/>
            <person name="Nguyen C."/>
            <person name="Nguyen T."/>
            <person name="Nicol R."/>
            <person name="Norbu N."/>
            <person name="Norbu C."/>
            <person name="Novod N."/>
            <person name="Nyima T."/>
            <person name="Olandt P."/>
            <person name="O'Neill B."/>
            <person name="O'Neill K."/>
            <person name="Osman S."/>
            <person name="Oyono L."/>
            <person name="Patti C."/>
            <person name="Perrin D."/>
            <person name="Phunkhang P."/>
            <person name="Pierre F."/>
            <person name="Priest M."/>
            <person name="Rachupka A."/>
            <person name="Raghuraman S."/>
            <person name="Rameau R."/>
            <person name="Ray V."/>
            <person name="Raymond C."/>
            <person name="Rege F."/>
            <person name="Rise C."/>
            <person name="Rogers J."/>
            <person name="Rogov P."/>
            <person name="Sahalie J."/>
            <person name="Settipalli S."/>
            <person name="Sharpe T."/>
            <person name="Shea T."/>
            <person name="Sheehan M."/>
            <person name="Sherpa N."/>
            <person name="Shi J."/>
            <person name="Shih D."/>
            <person name="Sloan J."/>
            <person name="Smith C."/>
            <person name="Sparrow T."/>
            <person name="Stalker J."/>
            <person name="Stange-Thomann N."/>
            <person name="Stavropoulos S."/>
            <person name="Stone C."/>
            <person name="Stone S."/>
            <person name="Sykes S."/>
            <person name="Tchuinga P."/>
            <person name="Tenzing P."/>
            <person name="Tesfaye S."/>
            <person name="Thoulutsang D."/>
            <person name="Thoulutsang Y."/>
            <person name="Topham K."/>
            <person name="Topping I."/>
            <person name="Tsamla T."/>
            <person name="Vassiliev H."/>
            <person name="Venkataraman V."/>
            <person name="Vo A."/>
            <person name="Wangchuk T."/>
            <person name="Wangdi T."/>
            <person name="Weiand M."/>
            <person name="Wilkinson J."/>
            <person name="Wilson A."/>
            <person name="Yadav S."/>
            <person name="Yang S."/>
            <person name="Yang X."/>
            <person name="Young G."/>
            <person name="Yu Q."/>
            <person name="Zainoun J."/>
            <person name="Zembek L."/>
            <person name="Zimmer A."/>
            <person name="Lander E.S."/>
        </authorList>
    </citation>
    <scope>NUCLEOTIDE SEQUENCE [LARGE SCALE GENOMIC DNA]</scope>
    <source>
        <strain evidence="1">Boxer</strain>
    </source>
</reference>
<dbReference type="Proteomes" id="UP000694542">
    <property type="component" value="Chromosome 10"/>
</dbReference>
<evidence type="ECO:0000313" key="1">
    <source>
        <dbReference type="Ensembl" id="ENSCAFP00000070133.1"/>
    </source>
</evidence>
<dbReference type="Proteomes" id="UP000002254">
    <property type="component" value="Chromosome 10"/>
</dbReference>
<protein>
    <submittedName>
        <fullName evidence="2">Uncharacterized protein</fullName>
    </submittedName>
</protein>
<reference evidence="2" key="3">
    <citation type="submission" date="2025-05" db="UniProtKB">
        <authorList>
            <consortium name="Ensembl"/>
        </authorList>
    </citation>
    <scope>IDENTIFICATION</scope>
</reference>
<evidence type="ECO:0000313" key="4">
    <source>
        <dbReference type="Proteomes" id="UP000694542"/>
    </source>
</evidence>
<sequence length="72" mass="8359">MRHNYNELYLSSPNRPKIPNCILLSQPYSTCHRSSPHPNTMKLYRSNSPNNCPRPNIVHTILLSQLKLRTNS</sequence>
<reference evidence="2" key="2">
    <citation type="submission" date="2018-10" db="EMBL/GenBank/DDBJ databases">
        <title>De novo assembly of a Great Dane genome.</title>
        <authorList>
            <person name="Kidd J.M."/>
            <person name="Pendleton A.L."/>
            <person name="Shen F."/>
            <person name="Emery S."/>
        </authorList>
    </citation>
    <scope>NUCLEOTIDE SEQUENCE [LARGE SCALE GENOMIC DNA]</scope>
    <source>
        <strain evidence="2">Great Dane</strain>
    </source>
</reference>